<dbReference type="InterPro" id="IPR035985">
    <property type="entry name" value="Ubiquitin-activating_enz"/>
</dbReference>
<dbReference type="Proteomes" id="UP000031876">
    <property type="component" value="Chromosome"/>
</dbReference>
<accession>A0A0B5NLM5</accession>
<dbReference type="NCBIfam" id="TIGR03693">
    <property type="entry name" value="ocin_ThiF_like"/>
    <property type="match status" value="1"/>
</dbReference>
<evidence type="ECO:0000313" key="3">
    <source>
        <dbReference type="Proteomes" id="UP000031876"/>
    </source>
</evidence>
<dbReference type="AlphaFoldDB" id="A0A0B5NLM5"/>
<dbReference type="EMBL" id="CP053980">
    <property type="protein sequence ID" value="QKH26136.1"/>
    <property type="molecule type" value="Genomic_DNA"/>
</dbReference>
<reference evidence="1 3" key="1">
    <citation type="journal article" date="2015" name="Genome Announc.">
        <title>Complete genome sequences for 35 biothreat assay-relevant bacillus species.</title>
        <authorList>
            <person name="Johnson S.L."/>
            <person name="Daligault H.E."/>
            <person name="Davenport K.W."/>
            <person name="Jaissle J."/>
            <person name="Frey K.G."/>
            <person name="Ladner J.T."/>
            <person name="Broomall S.M."/>
            <person name="Bishop-Lilly K.A."/>
            <person name="Bruce D.C."/>
            <person name="Gibbons H.S."/>
            <person name="Coyne S.R."/>
            <person name="Lo C.C."/>
            <person name="Meincke L."/>
            <person name="Munk A.C."/>
            <person name="Koroleva G.I."/>
            <person name="Rosenzweig C.N."/>
            <person name="Palacios G.F."/>
            <person name="Redden C.L."/>
            <person name="Minogue T.D."/>
            <person name="Chain P.S."/>
        </authorList>
    </citation>
    <scope>NUCLEOTIDE SEQUENCE [LARGE SCALE GENOMIC DNA]</scope>
    <source>
        <strain evidence="1 3">HD1011</strain>
    </source>
</reference>
<name>A0A0B5NLM5_BACTU</name>
<dbReference type="InterPro" id="IPR022368">
    <property type="entry name" value="Thiazole_bacteriocin_mat_put"/>
</dbReference>
<reference evidence="2 4" key="2">
    <citation type="submission" date="2020-05" db="EMBL/GenBank/DDBJ databases">
        <title>FDA dAtabase for Regulatory Grade micrObial Sequences (FDA-ARGOS): Supporting development and validation of Infectious Disease Dx tests.</title>
        <authorList>
            <person name="Nelson B."/>
            <person name="Plummer A."/>
            <person name="Tallon L."/>
            <person name="Sadzewicz L."/>
            <person name="Zhao X."/>
            <person name="Vavikolanu K."/>
            <person name="Mehta A."/>
            <person name="Aluvathingal J."/>
            <person name="Nadendla S."/>
            <person name="Myers T."/>
            <person name="Yan Y."/>
            <person name="Sichtig H."/>
        </authorList>
    </citation>
    <scope>NUCLEOTIDE SEQUENCE [LARGE SCALE GENOMIC DNA]</scope>
    <source>
        <strain evidence="2 4">FDAARGOS_795</strain>
    </source>
</reference>
<organism evidence="2 4">
    <name type="scientific">Bacillus thuringiensis</name>
    <dbReference type="NCBI Taxonomy" id="1428"/>
    <lineage>
        <taxon>Bacteria</taxon>
        <taxon>Bacillati</taxon>
        <taxon>Bacillota</taxon>
        <taxon>Bacilli</taxon>
        <taxon>Bacillales</taxon>
        <taxon>Bacillaceae</taxon>
        <taxon>Bacillus</taxon>
        <taxon>Bacillus cereus group</taxon>
    </lineage>
</organism>
<evidence type="ECO:0000313" key="1">
    <source>
        <dbReference type="EMBL" id="AJG77300.1"/>
    </source>
</evidence>
<dbReference type="GO" id="GO:0008641">
    <property type="term" value="F:ubiquitin-like modifier activating enzyme activity"/>
    <property type="evidence" value="ECO:0007669"/>
    <property type="project" value="InterPro"/>
</dbReference>
<gene>
    <name evidence="1" type="ORF">BF38_2482</name>
    <name evidence="2" type="ORF">FOC89_20080</name>
</gene>
<proteinExistence type="predicted"/>
<sequence length="639" mass="72411">MSNLPAHAKLKANKDTFFLPDSNGGVYFRNNASSFRMDGDGIYNWIEKLMPMFNGNYSLAEITDGLPLPYQNRVFEIGEILYTNGFVRDVSQDAPHELNSALLDRYASQIEFLEADSHSGALKFETYRNANVLIIGSGDMLTSLVSSLLESGLPTFHYLVTDYEETNYDRIHELVELAHEVDDAVLVQEIDTTIDRPLHEVFEPFDWILYVSQNGDIEGLRAVHAICKEIGKNFIPAVCLSTVGLAGPVVTTNREECWESAWHRLHETTLQNENSSATFSPITSAMLANIIVFELFKHVADDSHREKNPQFFLLNYETLEGTWHPFIKHPLATDESFTIDTIENLSEKLEHRSNQHTSTDLFRFFDSLISKETGIFHVWDEQDLHQLPLSQCHIQVATPLSDGPASLLPLITCSGLTHNEARREAGLVGIETYVAEIMHRLIPEHNDIGIGAGETMTEGVYRALQQHLNNKLYERQSHMLEEITTVDLTDIHDKNCRFYYDALATIHEAPKIAVSEEILSFPVVWVGINDRWYGASNINTTLALRSALQLSLLHIQNEETPYRANILPESSIILYDTDSFRLEIQAEEEIPSTQSVQLALQHLEEHHFYPFVFDLAIESFLKENLDGVYGVLIGKEDGL</sequence>
<dbReference type="SUPFAM" id="SSF69572">
    <property type="entry name" value="Activating enzymes of the ubiquitin-like proteins"/>
    <property type="match status" value="1"/>
</dbReference>
<dbReference type="Proteomes" id="UP000501107">
    <property type="component" value="Chromosome"/>
</dbReference>
<evidence type="ECO:0000313" key="4">
    <source>
        <dbReference type="Proteomes" id="UP000501107"/>
    </source>
</evidence>
<dbReference type="Gene3D" id="3.40.50.720">
    <property type="entry name" value="NAD(P)-binding Rossmann-like Domain"/>
    <property type="match status" value="1"/>
</dbReference>
<dbReference type="EMBL" id="CP009335">
    <property type="protein sequence ID" value="AJG77300.1"/>
    <property type="molecule type" value="Genomic_DNA"/>
</dbReference>
<evidence type="ECO:0000313" key="2">
    <source>
        <dbReference type="EMBL" id="QKH26136.1"/>
    </source>
</evidence>
<dbReference type="RefSeq" id="WP_000067629.1">
    <property type="nucleotide sequence ID" value="NZ_CP009335.1"/>
</dbReference>
<dbReference type="KEGG" id="btw:BF38_2482"/>
<protein>
    <submittedName>
        <fullName evidence="2">Putative thiazole-containing bacteriocin maturation protein</fullName>
    </submittedName>
</protein>